<evidence type="ECO:0000256" key="1">
    <source>
        <dbReference type="SAM" id="MobiDB-lite"/>
    </source>
</evidence>
<feature type="region of interest" description="Disordered" evidence="1">
    <location>
        <begin position="1"/>
        <end position="29"/>
    </location>
</feature>
<reference evidence="2" key="1">
    <citation type="submission" date="2020-05" db="EMBL/GenBank/DDBJ databases">
        <authorList>
            <person name="Chiriac C."/>
            <person name="Salcher M."/>
            <person name="Ghai R."/>
            <person name="Kavagutti S V."/>
        </authorList>
    </citation>
    <scope>NUCLEOTIDE SEQUENCE</scope>
</reference>
<organism evidence="2">
    <name type="scientific">freshwater metagenome</name>
    <dbReference type="NCBI Taxonomy" id="449393"/>
    <lineage>
        <taxon>unclassified sequences</taxon>
        <taxon>metagenomes</taxon>
        <taxon>ecological metagenomes</taxon>
    </lineage>
</organism>
<dbReference type="EMBL" id="CAFBNG010000049">
    <property type="protein sequence ID" value="CAB4936764.1"/>
    <property type="molecule type" value="Genomic_DNA"/>
</dbReference>
<accession>A0A6J7J2B2</accession>
<evidence type="ECO:0000313" key="2">
    <source>
        <dbReference type="EMBL" id="CAB4936764.1"/>
    </source>
</evidence>
<name>A0A6J7J2B2_9ZZZZ</name>
<gene>
    <name evidence="2" type="ORF">UFOPK3774_00386</name>
</gene>
<sequence length="42" mass="4321">MRGAALSAPSITAIPSSPDRPKLNRAASSSVNKLEKSVLVLS</sequence>
<dbReference type="AlphaFoldDB" id="A0A6J7J2B2"/>
<proteinExistence type="predicted"/>
<feature type="compositionally biased region" description="Low complexity" evidence="1">
    <location>
        <begin position="1"/>
        <end position="17"/>
    </location>
</feature>
<protein>
    <submittedName>
        <fullName evidence="2">Unannotated protein</fullName>
    </submittedName>
</protein>